<name>A0AAV4RIG6_CAEEX</name>
<dbReference type="EMBL" id="BPLR01007866">
    <property type="protein sequence ID" value="GIY20304.1"/>
    <property type="molecule type" value="Genomic_DNA"/>
</dbReference>
<evidence type="ECO:0000313" key="2">
    <source>
        <dbReference type="Proteomes" id="UP001054945"/>
    </source>
</evidence>
<comment type="caution">
    <text evidence="1">The sequence shown here is derived from an EMBL/GenBank/DDBJ whole genome shotgun (WGS) entry which is preliminary data.</text>
</comment>
<protein>
    <submittedName>
        <fullName evidence="1">Uncharacterized protein</fullName>
    </submittedName>
</protein>
<sequence>MVFVWCPIKFEKLKAAFSNASAKTGLQNLVRANFDVEDAPFSESPIEVDKGKIKKKKLLNRIDVSFHLERQENYPYLKRIVTGDEK</sequence>
<organism evidence="1 2">
    <name type="scientific">Caerostris extrusa</name>
    <name type="common">Bark spider</name>
    <name type="synonym">Caerostris bankana</name>
    <dbReference type="NCBI Taxonomy" id="172846"/>
    <lineage>
        <taxon>Eukaryota</taxon>
        <taxon>Metazoa</taxon>
        <taxon>Ecdysozoa</taxon>
        <taxon>Arthropoda</taxon>
        <taxon>Chelicerata</taxon>
        <taxon>Arachnida</taxon>
        <taxon>Araneae</taxon>
        <taxon>Araneomorphae</taxon>
        <taxon>Entelegynae</taxon>
        <taxon>Araneoidea</taxon>
        <taxon>Araneidae</taxon>
        <taxon>Caerostris</taxon>
    </lineage>
</organism>
<proteinExistence type="predicted"/>
<dbReference type="AlphaFoldDB" id="A0AAV4RIG6"/>
<keyword evidence="2" id="KW-1185">Reference proteome</keyword>
<accession>A0AAV4RIG6</accession>
<reference evidence="1 2" key="1">
    <citation type="submission" date="2021-06" db="EMBL/GenBank/DDBJ databases">
        <title>Caerostris extrusa draft genome.</title>
        <authorList>
            <person name="Kono N."/>
            <person name="Arakawa K."/>
        </authorList>
    </citation>
    <scope>NUCLEOTIDE SEQUENCE [LARGE SCALE GENOMIC DNA]</scope>
</reference>
<gene>
    <name evidence="1" type="ORF">CEXT_92461</name>
</gene>
<evidence type="ECO:0000313" key="1">
    <source>
        <dbReference type="EMBL" id="GIY20304.1"/>
    </source>
</evidence>
<dbReference type="Proteomes" id="UP001054945">
    <property type="component" value="Unassembled WGS sequence"/>
</dbReference>